<name>A0A3D8GRL7_9BACI</name>
<comment type="caution">
    <text evidence="6">The sequence shown here is derived from an EMBL/GenBank/DDBJ whole genome shotgun (WGS) entry which is preliminary data.</text>
</comment>
<evidence type="ECO:0000256" key="1">
    <source>
        <dbReference type="ARBA" id="ARBA00006739"/>
    </source>
</evidence>
<keyword evidence="3" id="KW-0808">Transferase</keyword>
<comment type="similarity">
    <text evidence="1">Belongs to the glycosyltransferase 2 family.</text>
</comment>
<keyword evidence="4" id="KW-0812">Transmembrane</keyword>
<feature type="domain" description="Glycosyltransferase 2-like" evidence="5">
    <location>
        <begin position="21"/>
        <end position="186"/>
    </location>
</feature>
<evidence type="ECO:0000259" key="5">
    <source>
        <dbReference type="Pfam" id="PF00535"/>
    </source>
</evidence>
<dbReference type="PANTHER" id="PTHR22916:SF51">
    <property type="entry name" value="GLYCOSYLTRANSFERASE EPSH-RELATED"/>
    <property type="match status" value="1"/>
</dbReference>
<evidence type="ECO:0000256" key="3">
    <source>
        <dbReference type="ARBA" id="ARBA00022679"/>
    </source>
</evidence>
<evidence type="ECO:0000313" key="6">
    <source>
        <dbReference type="EMBL" id="RDU37123.1"/>
    </source>
</evidence>
<evidence type="ECO:0000256" key="2">
    <source>
        <dbReference type="ARBA" id="ARBA00022676"/>
    </source>
</evidence>
<gene>
    <name evidence="6" type="ORF">DRW41_10595</name>
</gene>
<protein>
    <recommendedName>
        <fullName evidence="5">Glycosyltransferase 2-like domain-containing protein</fullName>
    </recommendedName>
</protein>
<dbReference type="InterPro" id="IPR001173">
    <property type="entry name" value="Glyco_trans_2-like"/>
</dbReference>
<dbReference type="PANTHER" id="PTHR22916">
    <property type="entry name" value="GLYCOSYLTRANSFERASE"/>
    <property type="match status" value="1"/>
</dbReference>
<keyword evidence="4" id="KW-1133">Transmembrane helix</keyword>
<accession>A0A3D8GRL7</accession>
<sequence>MAVLKKTHYKLINRGVSVKVSIIIPVFNVEKYLKKCIDSVIKQSYKEIEIILVNDGSTDASGEICDEYALKDRRIIVIHKKNEGVSSARNTGLEISSGQYIMFIDSDDYIDLKMVEILLSSILKDNSDLVMCGYIIVSYGKFTKIECKEKLLKNKQLICEYIAENYLPGCVNSPCNKLYKRNLITHYFEENQFLGEDLLFNLDYLKSSNTMSCIDECLYYYRRENYESLSLRFQEDLLMTTQQLHSRLICFLKESANKEINYDAINIYLFKTTISYLVGLVNISQNSFEYKIKLIKNVCLNNGLRDTMMSINKMSKKYLFLRLLIYKQLPISIFSIVKLWGLFKKSEFKTPSF</sequence>
<keyword evidence="7" id="KW-1185">Reference proteome</keyword>
<reference evidence="6 7" key="1">
    <citation type="submission" date="2018-07" db="EMBL/GenBank/DDBJ databases">
        <title>Bacillus sp. YLB-04 draft genome sequence.</title>
        <authorList>
            <person name="Yu L."/>
            <person name="Tang X."/>
        </authorList>
    </citation>
    <scope>NUCLEOTIDE SEQUENCE [LARGE SCALE GENOMIC DNA]</scope>
    <source>
        <strain evidence="6 7">YLB-04</strain>
    </source>
</reference>
<feature type="transmembrane region" description="Helical" evidence="4">
    <location>
        <begin position="319"/>
        <end position="343"/>
    </location>
</feature>
<dbReference type="OrthoDB" id="396512at2"/>
<dbReference type="SUPFAM" id="SSF53448">
    <property type="entry name" value="Nucleotide-diphospho-sugar transferases"/>
    <property type="match status" value="1"/>
</dbReference>
<dbReference type="Pfam" id="PF00535">
    <property type="entry name" value="Glycos_transf_2"/>
    <property type="match status" value="1"/>
</dbReference>
<keyword evidence="2" id="KW-0328">Glycosyltransferase</keyword>
<keyword evidence="4" id="KW-0472">Membrane</keyword>
<organism evidence="6 7">
    <name type="scientific">Neobacillus piezotolerans</name>
    <dbReference type="NCBI Taxonomy" id="2259171"/>
    <lineage>
        <taxon>Bacteria</taxon>
        <taxon>Bacillati</taxon>
        <taxon>Bacillota</taxon>
        <taxon>Bacilli</taxon>
        <taxon>Bacillales</taxon>
        <taxon>Bacillaceae</taxon>
        <taxon>Neobacillus</taxon>
    </lineage>
</organism>
<proteinExistence type="inferred from homology"/>
<evidence type="ECO:0000256" key="4">
    <source>
        <dbReference type="SAM" id="Phobius"/>
    </source>
</evidence>
<dbReference type="CDD" id="cd00761">
    <property type="entry name" value="Glyco_tranf_GTA_type"/>
    <property type="match status" value="1"/>
</dbReference>
<dbReference type="InterPro" id="IPR029044">
    <property type="entry name" value="Nucleotide-diphossugar_trans"/>
</dbReference>
<dbReference type="Gene3D" id="3.90.550.10">
    <property type="entry name" value="Spore Coat Polysaccharide Biosynthesis Protein SpsA, Chain A"/>
    <property type="match status" value="1"/>
</dbReference>
<evidence type="ECO:0000313" key="7">
    <source>
        <dbReference type="Proteomes" id="UP000257144"/>
    </source>
</evidence>
<dbReference type="Proteomes" id="UP000257144">
    <property type="component" value="Unassembled WGS sequence"/>
</dbReference>
<dbReference type="GO" id="GO:0016757">
    <property type="term" value="F:glycosyltransferase activity"/>
    <property type="evidence" value="ECO:0007669"/>
    <property type="project" value="UniProtKB-KW"/>
</dbReference>
<dbReference type="AlphaFoldDB" id="A0A3D8GRL7"/>
<dbReference type="EMBL" id="QNQT01000003">
    <property type="protein sequence ID" value="RDU37123.1"/>
    <property type="molecule type" value="Genomic_DNA"/>
</dbReference>